<dbReference type="InterPro" id="IPR007730">
    <property type="entry name" value="SPOR-like_dom"/>
</dbReference>
<dbReference type="SUPFAM" id="SSF110997">
    <property type="entry name" value="Sporulation related repeat"/>
    <property type="match status" value="1"/>
</dbReference>
<dbReference type="GO" id="GO:0042834">
    <property type="term" value="F:peptidoglycan binding"/>
    <property type="evidence" value="ECO:0007669"/>
    <property type="project" value="InterPro"/>
</dbReference>
<dbReference type="EMBL" id="QOPI01000007">
    <property type="protein sequence ID" value="RCL44915.1"/>
    <property type="molecule type" value="Genomic_DNA"/>
</dbReference>
<evidence type="ECO:0000313" key="4">
    <source>
        <dbReference type="Proteomes" id="UP000252915"/>
    </source>
</evidence>
<protein>
    <submittedName>
        <fullName evidence="3">SPOR domain-containing protein</fullName>
    </submittedName>
</protein>
<reference evidence="3 4" key="1">
    <citation type="journal article" date="2018" name="Microbiome">
        <title>Fine metagenomic profile of the Mediterranean stratified and mixed water columns revealed by assembly and recruitment.</title>
        <authorList>
            <person name="Haro-Moreno J.M."/>
            <person name="Lopez-Perez M."/>
            <person name="De La Torre J.R."/>
            <person name="Picazo A."/>
            <person name="Camacho A."/>
            <person name="Rodriguez-Valera F."/>
        </authorList>
    </citation>
    <scope>NUCLEOTIDE SEQUENCE [LARGE SCALE GENOMIC DNA]</scope>
    <source>
        <strain evidence="3">MED-G78</strain>
    </source>
</reference>
<feature type="transmembrane region" description="Helical" evidence="1">
    <location>
        <begin position="31"/>
        <end position="55"/>
    </location>
</feature>
<comment type="caution">
    <text evidence="3">The sequence shown here is derived from an EMBL/GenBank/DDBJ whole genome shotgun (WGS) entry which is preliminary data.</text>
</comment>
<feature type="domain" description="SPOR" evidence="2">
    <location>
        <begin position="100"/>
        <end position="170"/>
    </location>
</feature>
<evidence type="ECO:0000259" key="2">
    <source>
        <dbReference type="Pfam" id="PF05036"/>
    </source>
</evidence>
<dbReference type="Gene3D" id="3.30.70.1070">
    <property type="entry name" value="Sporulation related repeat"/>
    <property type="match status" value="1"/>
</dbReference>
<keyword evidence="1" id="KW-0472">Membrane</keyword>
<keyword evidence="1" id="KW-0812">Transmembrane</keyword>
<accession>A0A368C685</accession>
<dbReference type="Pfam" id="PF05036">
    <property type="entry name" value="SPOR"/>
    <property type="match status" value="1"/>
</dbReference>
<gene>
    <name evidence="3" type="ORF">DBW92_02050</name>
</gene>
<evidence type="ECO:0000256" key="1">
    <source>
        <dbReference type="SAM" id="Phobius"/>
    </source>
</evidence>
<evidence type="ECO:0000313" key="3">
    <source>
        <dbReference type="EMBL" id="RCL44915.1"/>
    </source>
</evidence>
<dbReference type="Proteomes" id="UP000252915">
    <property type="component" value="Unassembled WGS sequence"/>
</dbReference>
<name>A0A368C685_9GAMM</name>
<dbReference type="InterPro" id="IPR036680">
    <property type="entry name" value="SPOR-like_sf"/>
</dbReference>
<proteinExistence type="predicted"/>
<sequence>MKDFAQRVNKKKKKDKSNKTIFRSKNRQKPVFRTGTITSLFIASFIVISISFYLFDTNLEIFKPSPISENNVSITFPEKLKDQTVLIEIEEVINKSDCEYLLQVEAYGKEKFASEMLYKLNSMDLEPFIEKIDSIDRVLFGIMLGPYKNKSEVNNAREVIVRIGLSPIVKTKCTIQ</sequence>
<dbReference type="AlphaFoldDB" id="A0A368C685"/>
<keyword evidence="1" id="KW-1133">Transmembrane helix</keyword>
<organism evidence="3 4">
    <name type="scientific">SAR86 cluster bacterium</name>
    <dbReference type="NCBI Taxonomy" id="2030880"/>
    <lineage>
        <taxon>Bacteria</taxon>
        <taxon>Pseudomonadati</taxon>
        <taxon>Pseudomonadota</taxon>
        <taxon>Gammaproteobacteria</taxon>
        <taxon>SAR86 cluster</taxon>
    </lineage>
</organism>